<dbReference type="PANTHER" id="PTHR43190:SF3">
    <property type="entry name" value="N-ACETYL-D-GLUCOSAMINE KINASE"/>
    <property type="match status" value="1"/>
</dbReference>
<dbReference type="RefSeq" id="WP_301210053.1">
    <property type="nucleotide sequence ID" value="NZ_JAROCF010000001.1"/>
</dbReference>
<feature type="domain" description="ATPase BadF/BadG/BcrA/BcrD type" evidence="1">
    <location>
        <begin position="134"/>
        <end position="323"/>
    </location>
</feature>
<organism evidence="2 3">
    <name type="scientific">Leifsonia williamsii</name>
    <dbReference type="NCBI Taxonomy" id="3035919"/>
    <lineage>
        <taxon>Bacteria</taxon>
        <taxon>Bacillati</taxon>
        <taxon>Actinomycetota</taxon>
        <taxon>Actinomycetes</taxon>
        <taxon>Micrococcales</taxon>
        <taxon>Microbacteriaceae</taxon>
        <taxon>Leifsonia</taxon>
    </lineage>
</organism>
<dbReference type="Gene3D" id="3.30.420.40">
    <property type="match status" value="2"/>
</dbReference>
<proteinExistence type="predicted"/>
<reference evidence="2" key="1">
    <citation type="submission" date="2023-06" db="EMBL/GenBank/DDBJ databases">
        <title>MT1 and MT2 Draft Genomes of Novel Species.</title>
        <authorList>
            <person name="Venkateswaran K."/>
        </authorList>
    </citation>
    <scope>NUCLEOTIDE SEQUENCE</scope>
    <source>
        <strain evidence="2">F6_8S_P_1B</strain>
    </source>
</reference>
<accession>A0ABT8K8A3</accession>
<dbReference type="InterPro" id="IPR043129">
    <property type="entry name" value="ATPase_NBD"/>
</dbReference>
<evidence type="ECO:0000259" key="1">
    <source>
        <dbReference type="Pfam" id="PF01869"/>
    </source>
</evidence>
<dbReference type="Pfam" id="PF01869">
    <property type="entry name" value="BcrAD_BadFG"/>
    <property type="match status" value="1"/>
</dbReference>
<sequence length="337" mass="33494">MSTEAAPQHIAIDLGKTNCRVRVEATATSPARERRGAGFPGLAAEGGVDAALAAIVPLLDDLGPDPLGLDADGLDAAARAASADGANAGAASAPSRAASALAAGAAGADSDRDATRLLAQRLHDRLGLPVAIASDVLTAHLGAFAGAPGTVLIAGTGAVAYRIAPDGTAARADGYGPWLGDEGSGRWIGQSGLQAALRAADGRGPATALVEDARTLADGDLSSLPRRVAGGPDVARSLASFAPAVLRRAAEGDEVARAIVHDAAGHLAATAASVAASGSAVSITGGLADDPALLRTLLDELLRRDLVPHRPVGSPLDGAALLAARRDLPHERYVTRA</sequence>
<comment type="caution">
    <text evidence="2">The sequence shown here is derived from an EMBL/GenBank/DDBJ whole genome shotgun (WGS) entry which is preliminary data.</text>
</comment>
<dbReference type="InterPro" id="IPR002731">
    <property type="entry name" value="ATPase_BadF"/>
</dbReference>
<evidence type="ECO:0000313" key="3">
    <source>
        <dbReference type="Proteomes" id="UP001174208"/>
    </source>
</evidence>
<keyword evidence="3" id="KW-1185">Reference proteome</keyword>
<dbReference type="SUPFAM" id="SSF53067">
    <property type="entry name" value="Actin-like ATPase domain"/>
    <property type="match status" value="1"/>
</dbReference>
<gene>
    <name evidence="2" type="ORF">P5G50_04385</name>
</gene>
<dbReference type="Proteomes" id="UP001174208">
    <property type="component" value="Unassembled WGS sequence"/>
</dbReference>
<dbReference type="EMBL" id="JAROCF010000001">
    <property type="protein sequence ID" value="MDN4613683.1"/>
    <property type="molecule type" value="Genomic_DNA"/>
</dbReference>
<protein>
    <submittedName>
        <fullName evidence="2">BadF/BadG/BcrA/BcrD ATPase family protein</fullName>
    </submittedName>
</protein>
<dbReference type="InterPro" id="IPR052519">
    <property type="entry name" value="Euk-type_GlcNAc_Kinase"/>
</dbReference>
<evidence type="ECO:0000313" key="2">
    <source>
        <dbReference type="EMBL" id="MDN4613683.1"/>
    </source>
</evidence>
<name>A0ABT8K8A3_9MICO</name>
<dbReference type="PANTHER" id="PTHR43190">
    <property type="entry name" value="N-ACETYL-D-GLUCOSAMINE KINASE"/>
    <property type="match status" value="1"/>
</dbReference>